<dbReference type="InterPro" id="IPR003838">
    <property type="entry name" value="ABC3_permease_C"/>
</dbReference>
<dbReference type="Pfam" id="PF12704">
    <property type="entry name" value="MacB_PCD"/>
    <property type="match status" value="1"/>
</dbReference>
<evidence type="ECO:0000313" key="10">
    <source>
        <dbReference type="EMBL" id="GGD73244.1"/>
    </source>
</evidence>
<dbReference type="RefSeq" id="WP_099035741.1">
    <property type="nucleotide sequence ID" value="NZ_BMGJ01000014.1"/>
</dbReference>
<keyword evidence="6 7" id="KW-0472">Membrane</keyword>
<proteinExistence type="inferred from homology"/>
<comment type="similarity">
    <text evidence="2">Belongs to the ABC-4 integral membrane protein family. LolC/E subfamily.</text>
</comment>
<evidence type="ECO:0000259" key="9">
    <source>
        <dbReference type="Pfam" id="PF12704"/>
    </source>
</evidence>
<dbReference type="InterPro" id="IPR025857">
    <property type="entry name" value="MacB_PCD"/>
</dbReference>
<feature type="transmembrane region" description="Helical" evidence="7">
    <location>
        <begin position="371"/>
        <end position="392"/>
    </location>
</feature>
<dbReference type="EMBL" id="BMGJ01000014">
    <property type="protein sequence ID" value="GGD73244.1"/>
    <property type="molecule type" value="Genomic_DNA"/>
</dbReference>
<name>A0ABQ1RNU2_9ALTE</name>
<feature type="transmembrane region" description="Helical" evidence="7">
    <location>
        <begin position="273"/>
        <end position="297"/>
    </location>
</feature>
<evidence type="ECO:0000256" key="6">
    <source>
        <dbReference type="ARBA" id="ARBA00023136"/>
    </source>
</evidence>
<feature type="transmembrane region" description="Helical" evidence="7">
    <location>
        <begin position="20"/>
        <end position="46"/>
    </location>
</feature>
<evidence type="ECO:0000256" key="7">
    <source>
        <dbReference type="SAM" id="Phobius"/>
    </source>
</evidence>
<evidence type="ECO:0000313" key="11">
    <source>
        <dbReference type="Proteomes" id="UP000614272"/>
    </source>
</evidence>
<comment type="caution">
    <text evidence="10">The sequence shown here is derived from an EMBL/GenBank/DDBJ whole genome shotgun (WGS) entry which is preliminary data.</text>
</comment>
<dbReference type="Proteomes" id="UP000614272">
    <property type="component" value="Unassembled WGS sequence"/>
</dbReference>
<evidence type="ECO:0000256" key="2">
    <source>
        <dbReference type="ARBA" id="ARBA00005236"/>
    </source>
</evidence>
<reference evidence="11" key="1">
    <citation type="journal article" date="2019" name="Int. J. Syst. Evol. Microbiol.">
        <title>The Global Catalogue of Microorganisms (GCM) 10K type strain sequencing project: providing services to taxonomists for standard genome sequencing and annotation.</title>
        <authorList>
            <consortium name="The Broad Institute Genomics Platform"/>
            <consortium name="The Broad Institute Genome Sequencing Center for Infectious Disease"/>
            <person name="Wu L."/>
            <person name="Ma J."/>
        </authorList>
    </citation>
    <scope>NUCLEOTIDE SEQUENCE [LARGE SCALE GENOMIC DNA]</scope>
    <source>
        <strain evidence="11">CGMCC 1.12923</strain>
    </source>
</reference>
<gene>
    <name evidence="10" type="ORF">GCM10011357_30390</name>
</gene>
<accession>A0ABQ1RNU2</accession>
<feature type="transmembrane region" description="Helical" evidence="7">
    <location>
        <begin position="318"/>
        <end position="351"/>
    </location>
</feature>
<dbReference type="InterPro" id="IPR051447">
    <property type="entry name" value="Lipoprotein-release_system"/>
</dbReference>
<keyword evidence="4 7" id="KW-0812">Transmembrane</keyword>
<organism evidence="10 11">
    <name type="scientific">Lacimicrobium alkaliphilum</name>
    <dbReference type="NCBI Taxonomy" id="1526571"/>
    <lineage>
        <taxon>Bacteria</taxon>
        <taxon>Pseudomonadati</taxon>
        <taxon>Pseudomonadota</taxon>
        <taxon>Gammaproteobacteria</taxon>
        <taxon>Alteromonadales</taxon>
        <taxon>Alteromonadaceae</taxon>
        <taxon>Lacimicrobium</taxon>
    </lineage>
</organism>
<feature type="domain" description="ABC3 transporter permease C-terminal" evidence="8">
    <location>
        <begin position="274"/>
        <end position="400"/>
    </location>
</feature>
<evidence type="ECO:0000256" key="4">
    <source>
        <dbReference type="ARBA" id="ARBA00022692"/>
    </source>
</evidence>
<sequence>MIWLTLAWRNFIRNTRKSYFTLLIIVVGTVACAIGLAYISATFMLVKEGTIRGGVGHLQIASSDWFDGHEESTLEHGLAPELTRRIEKFSDEHPDIKLAMPRIRFQGLISHGDTSLVFIGDAVKAKLERQLSQSFVSTVEGQGLEYLTPEQVYYVVIGSELARLLGVSPGDDITLMAVTVHGGINAVDATVSGISSSGNPDIDKMQLYAPLELAQSLLLTNKVSKFVLFLQEPHAIPDVQAALTADFPQLAVRTWQQLSPFYEQMVALYSRQFIVFGIIIGMVVALTTGNAMLMNLFDRKQELATMSSMGLPEAGIRISYLFESALLGISAGAIGLVLSVAVCELINLASITMPPPPGRSEGYTLMVLFDVGPSLLLWAGVILLCVIAAAFATNRINKLQLVEAING</sequence>
<keyword evidence="3" id="KW-1003">Cell membrane</keyword>
<evidence type="ECO:0000256" key="3">
    <source>
        <dbReference type="ARBA" id="ARBA00022475"/>
    </source>
</evidence>
<evidence type="ECO:0000256" key="5">
    <source>
        <dbReference type="ARBA" id="ARBA00022989"/>
    </source>
</evidence>
<dbReference type="Pfam" id="PF02687">
    <property type="entry name" value="FtsX"/>
    <property type="match status" value="1"/>
</dbReference>
<protein>
    <submittedName>
        <fullName evidence="10">ABC transporter permease</fullName>
    </submittedName>
</protein>
<evidence type="ECO:0000259" key="8">
    <source>
        <dbReference type="Pfam" id="PF02687"/>
    </source>
</evidence>
<dbReference type="PANTHER" id="PTHR30489:SF0">
    <property type="entry name" value="LIPOPROTEIN-RELEASING SYSTEM TRANSMEMBRANE PROTEIN LOLE"/>
    <property type="match status" value="1"/>
</dbReference>
<comment type="subcellular location">
    <subcellularLocation>
        <location evidence="1">Cell membrane</location>
        <topology evidence="1">Multi-pass membrane protein</topology>
    </subcellularLocation>
</comment>
<keyword evidence="5 7" id="KW-1133">Transmembrane helix</keyword>
<evidence type="ECO:0000256" key="1">
    <source>
        <dbReference type="ARBA" id="ARBA00004651"/>
    </source>
</evidence>
<feature type="domain" description="MacB-like periplasmic core" evidence="9">
    <location>
        <begin position="20"/>
        <end position="245"/>
    </location>
</feature>
<keyword evidence="11" id="KW-1185">Reference proteome</keyword>
<dbReference type="PANTHER" id="PTHR30489">
    <property type="entry name" value="LIPOPROTEIN-RELEASING SYSTEM TRANSMEMBRANE PROTEIN LOLE"/>
    <property type="match status" value="1"/>
</dbReference>